<accession>A0A4R3XSC0</accession>
<name>A0A4R3XSC0_9PROT</name>
<proteinExistence type="predicted"/>
<evidence type="ECO:0000313" key="2">
    <source>
        <dbReference type="Proteomes" id="UP000295367"/>
    </source>
</evidence>
<gene>
    <name evidence="1" type="ORF">EDC63_12029</name>
</gene>
<keyword evidence="2" id="KW-1185">Reference proteome</keyword>
<comment type="caution">
    <text evidence="1">The sequence shown here is derived from an EMBL/GenBank/DDBJ whole genome shotgun (WGS) entry which is preliminary data.</text>
</comment>
<reference evidence="1 2" key="1">
    <citation type="submission" date="2019-03" db="EMBL/GenBank/DDBJ databases">
        <title>Genomic Encyclopedia of Type Strains, Phase IV (KMG-IV): sequencing the most valuable type-strain genomes for metagenomic binning, comparative biology and taxonomic classification.</title>
        <authorList>
            <person name="Goeker M."/>
        </authorList>
    </citation>
    <scope>NUCLEOTIDE SEQUENCE [LARGE SCALE GENOMIC DNA]</scope>
    <source>
        <strain evidence="1 2">DSM 100309</strain>
    </source>
</reference>
<protein>
    <recommendedName>
        <fullName evidence="3">WYL domain-containing protein</fullName>
    </recommendedName>
</protein>
<evidence type="ECO:0000313" key="1">
    <source>
        <dbReference type="EMBL" id="TCV82535.1"/>
    </source>
</evidence>
<dbReference type="RefSeq" id="WP_124945016.1">
    <property type="nucleotide sequence ID" value="NZ_BHVT01000007.1"/>
</dbReference>
<dbReference type="EMBL" id="SMCO01000020">
    <property type="protein sequence ID" value="TCV82535.1"/>
    <property type="molecule type" value="Genomic_DNA"/>
</dbReference>
<dbReference type="Proteomes" id="UP000295367">
    <property type="component" value="Unassembled WGS sequence"/>
</dbReference>
<evidence type="ECO:0008006" key="3">
    <source>
        <dbReference type="Google" id="ProtNLM"/>
    </source>
</evidence>
<organism evidence="1 2">
    <name type="scientific">Sulfurirhabdus autotrophica</name>
    <dbReference type="NCBI Taxonomy" id="1706046"/>
    <lineage>
        <taxon>Bacteria</taxon>
        <taxon>Pseudomonadati</taxon>
        <taxon>Pseudomonadota</taxon>
        <taxon>Betaproteobacteria</taxon>
        <taxon>Nitrosomonadales</taxon>
        <taxon>Sulfuricellaceae</taxon>
        <taxon>Sulfurirhabdus</taxon>
    </lineage>
</organism>
<dbReference type="AlphaFoldDB" id="A0A4R3XSC0"/>
<sequence>MDKNAFKQDTRYTITWRSPEGKLRPANIYVYRLYETFMIARMTEKDGLLYKIAYTDIIKIVKETAVDNEHQFMIPAAILDEKVWKDRTVMDRYSSSPHMGK</sequence>
<dbReference type="OrthoDB" id="5784517at2"/>